<evidence type="ECO:0000256" key="1">
    <source>
        <dbReference type="SAM" id="Phobius"/>
    </source>
</evidence>
<dbReference type="Gene3D" id="1.10.1760.20">
    <property type="match status" value="1"/>
</dbReference>
<dbReference type="InterPro" id="IPR024529">
    <property type="entry name" value="ECF_trnsprt_substrate-spec"/>
</dbReference>
<name>A0ABT1EJ38_9FIRM</name>
<keyword evidence="1" id="KW-0812">Transmembrane</keyword>
<accession>A0ABT1EJ38</accession>
<feature type="transmembrane region" description="Helical" evidence="1">
    <location>
        <begin position="167"/>
        <end position="192"/>
    </location>
</feature>
<dbReference type="Proteomes" id="UP001523565">
    <property type="component" value="Unassembled WGS sequence"/>
</dbReference>
<dbReference type="EMBL" id="JAMZFV010000006">
    <property type="protein sequence ID" value="MCP1109782.1"/>
    <property type="molecule type" value="Genomic_DNA"/>
</dbReference>
<dbReference type="Pfam" id="PF12822">
    <property type="entry name" value="ECF_trnsprt"/>
    <property type="match status" value="1"/>
</dbReference>
<protein>
    <submittedName>
        <fullName evidence="2">ECF transporter S component</fullName>
    </submittedName>
</protein>
<feature type="transmembrane region" description="Helical" evidence="1">
    <location>
        <begin position="97"/>
        <end position="119"/>
    </location>
</feature>
<reference evidence="2 3" key="1">
    <citation type="journal article" date="2022" name="Genome Biol. Evol.">
        <title>Host diet, physiology and behaviors set the stage for Lachnospiraceae cladogenesis.</title>
        <authorList>
            <person name="Vera-Ponce De Leon A."/>
            <person name="Schneider M."/>
            <person name="Jahnes B.C."/>
            <person name="Sadowski V."/>
            <person name="Camuy-Velez L.A."/>
            <person name="Duan J."/>
            <person name="Sabree Z.L."/>
        </authorList>
    </citation>
    <scope>NUCLEOTIDE SEQUENCE [LARGE SCALE GENOMIC DNA]</scope>
    <source>
        <strain evidence="2 3">PAL227</strain>
    </source>
</reference>
<evidence type="ECO:0000313" key="2">
    <source>
        <dbReference type="EMBL" id="MCP1109782.1"/>
    </source>
</evidence>
<feature type="transmembrane region" description="Helical" evidence="1">
    <location>
        <begin position="34"/>
        <end position="53"/>
    </location>
</feature>
<sequence length="202" mass="21704">MNNAKQKTQITQMTQLALLIAILAILTITNLGLIPIGAVSITILHIPVIIGSITMGPKNGAFLGLTFGILSMLNATFRGVTPVDLMFTPAASGMPVQSIVMCIVPRVLLGVIPYFLLLFFEKIIKKDFVAIALSAAISTALHTIMVLGCLYFMFFDEMSIIDSVKSIFMAVVATNGLLEIVAAVIICSAVCVPLRRFLNKNS</sequence>
<evidence type="ECO:0000313" key="3">
    <source>
        <dbReference type="Proteomes" id="UP001523565"/>
    </source>
</evidence>
<keyword evidence="1" id="KW-0472">Membrane</keyword>
<feature type="transmembrane region" description="Helical" evidence="1">
    <location>
        <begin position="131"/>
        <end position="155"/>
    </location>
</feature>
<proteinExistence type="predicted"/>
<keyword evidence="1" id="KW-1133">Transmembrane helix</keyword>
<feature type="transmembrane region" description="Helical" evidence="1">
    <location>
        <begin position="12"/>
        <end position="28"/>
    </location>
</feature>
<organism evidence="2 3">
    <name type="scientific">Ohessyouella blattaphilus</name>
    <dbReference type="NCBI Taxonomy" id="2949333"/>
    <lineage>
        <taxon>Bacteria</taxon>
        <taxon>Bacillati</taxon>
        <taxon>Bacillota</taxon>
        <taxon>Clostridia</taxon>
        <taxon>Lachnospirales</taxon>
        <taxon>Lachnospiraceae</taxon>
        <taxon>Ohessyouella</taxon>
    </lineage>
</organism>
<feature type="transmembrane region" description="Helical" evidence="1">
    <location>
        <begin position="60"/>
        <end position="77"/>
    </location>
</feature>
<gene>
    <name evidence="2" type="ORF">NK118_05885</name>
</gene>
<dbReference type="RefSeq" id="WP_262068663.1">
    <property type="nucleotide sequence ID" value="NZ_JAMXOC010000006.1"/>
</dbReference>
<keyword evidence="3" id="KW-1185">Reference proteome</keyword>
<comment type="caution">
    <text evidence="2">The sequence shown here is derived from an EMBL/GenBank/DDBJ whole genome shotgun (WGS) entry which is preliminary data.</text>
</comment>